<evidence type="ECO:0000313" key="3">
    <source>
        <dbReference type="Proteomes" id="UP000451471"/>
    </source>
</evidence>
<dbReference type="AlphaFoldDB" id="A0A6B0GN32"/>
<keyword evidence="1" id="KW-0472">Membrane</keyword>
<keyword evidence="3" id="KW-1185">Reference proteome</keyword>
<dbReference type="EMBL" id="WSZK01000001">
    <property type="protein sequence ID" value="MWG32978.1"/>
    <property type="molecule type" value="Genomic_DNA"/>
</dbReference>
<reference evidence="2 3" key="1">
    <citation type="submission" date="2019-12" db="EMBL/GenBank/DDBJ databases">
        <title>Halocatena pleomorpha gen. nov. sp. nov., an extremely halophilic archaeon of family Halobacteriaceae isolated from saltpan soil.</title>
        <authorList>
            <person name="Pal Y."/>
            <person name="Verma A."/>
            <person name="Krishnamurthi S."/>
            <person name="Kumar P."/>
        </authorList>
    </citation>
    <scope>NUCLEOTIDE SEQUENCE [LARGE SCALE GENOMIC DNA]</scope>
    <source>
        <strain evidence="2 3">JCM 16495</strain>
    </source>
</reference>
<keyword evidence="1" id="KW-1133">Transmembrane helix</keyword>
<dbReference type="Proteomes" id="UP000451471">
    <property type="component" value="Unassembled WGS sequence"/>
</dbReference>
<keyword evidence="1" id="KW-0812">Transmembrane</keyword>
<sequence>MSQSSASVPGVGSASISDDIVKVALVLLFALLAYILWTSADLLNDATDAAGTAYDDASGAAGGFADFTGGVADGVADETQETYDGFQSAGDDLFNGTQDVARGTGDVVSDGLDWWFGGGADHLERAADDAGNVARGTVDWFDGLQEGPIW</sequence>
<gene>
    <name evidence="2" type="ORF">GQS65_00460</name>
</gene>
<name>A0A6B0GN32_9EURY</name>
<evidence type="ECO:0000313" key="2">
    <source>
        <dbReference type="EMBL" id="MWG32978.1"/>
    </source>
</evidence>
<organism evidence="2 3">
    <name type="scientific">Halomarina oriensis</name>
    <dbReference type="NCBI Taxonomy" id="671145"/>
    <lineage>
        <taxon>Archaea</taxon>
        <taxon>Methanobacteriati</taxon>
        <taxon>Methanobacteriota</taxon>
        <taxon>Stenosarchaea group</taxon>
        <taxon>Halobacteria</taxon>
        <taxon>Halobacteriales</taxon>
        <taxon>Natronomonadaceae</taxon>
        <taxon>Halomarina</taxon>
    </lineage>
</organism>
<proteinExistence type="predicted"/>
<comment type="caution">
    <text evidence="2">The sequence shown here is derived from an EMBL/GenBank/DDBJ whole genome shotgun (WGS) entry which is preliminary data.</text>
</comment>
<dbReference type="RefSeq" id="WP_158202704.1">
    <property type="nucleotide sequence ID" value="NZ_WSZK01000001.1"/>
</dbReference>
<feature type="transmembrane region" description="Helical" evidence="1">
    <location>
        <begin position="20"/>
        <end position="37"/>
    </location>
</feature>
<protein>
    <submittedName>
        <fullName evidence="2">Uncharacterized protein</fullName>
    </submittedName>
</protein>
<evidence type="ECO:0000256" key="1">
    <source>
        <dbReference type="SAM" id="Phobius"/>
    </source>
</evidence>
<accession>A0A6B0GN32</accession>